<keyword evidence="1" id="KW-0472">Membrane</keyword>
<keyword evidence="1" id="KW-0812">Transmembrane</keyword>
<dbReference type="STRING" id="64971.SAMN05421831_10719"/>
<feature type="transmembrane region" description="Helical" evidence="1">
    <location>
        <begin position="12"/>
        <end position="34"/>
    </location>
</feature>
<name>A0A1H6SG42_9GAMM</name>
<dbReference type="EMBL" id="FNYH01000007">
    <property type="protein sequence ID" value="SEI66879.1"/>
    <property type="molecule type" value="Genomic_DNA"/>
</dbReference>
<organism evidence="2 3">
    <name type="scientific">Allopseudospirillum japonicum</name>
    <dbReference type="NCBI Taxonomy" id="64971"/>
    <lineage>
        <taxon>Bacteria</taxon>
        <taxon>Pseudomonadati</taxon>
        <taxon>Pseudomonadota</taxon>
        <taxon>Gammaproteobacteria</taxon>
        <taxon>Oceanospirillales</taxon>
        <taxon>Oceanospirillaceae</taxon>
        <taxon>Allopseudospirillum</taxon>
    </lineage>
</organism>
<evidence type="ECO:0000256" key="1">
    <source>
        <dbReference type="SAM" id="Phobius"/>
    </source>
</evidence>
<dbReference type="NCBIfam" id="TIGR02532">
    <property type="entry name" value="IV_pilin_GFxxxE"/>
    <property type="match status" value="1"/>
</dbReference>
<protein>
    <submittedName>
        <fullName evidence="2">Prepilin-type N-terminal cleavage/methylation domain-containing protein</fullName>
    </submittedName>
</protein>
<dbReference type="Proteomes" id="UP000242999">
    <property type="component" value="Unassembled WGS sequence"/>
</dbReference>
<evidence type="ECO:0000313" key="2">
    <source>
        <dbReference type="EMBL" id="SEI66879.1"/>
    </source>
</evidence>
<evidence type="ECO:0000313" key="3">
    <source>
        <dbReference type="Proteomes" id="UP000242999"/>
    </source>
</evidence>
<dbReference type="Pfam" id="PF07963">
    <property type="entry name" value="N_methyl"/>
    <property type="match status" value="1"/>
</dbReference>
<accession>A0A1H6SG42</accession>
<keyword evidence="3" id="KW-1185">Reference proteome</keyword>
<dbReference type="InterPro" id="IPR012902">
    <property type="entry name" value="N_methyl_site"/>
</dbReference>
<dbReference type="RefSeq" id="WP_093309597.1">
    <property type="nucleotide sequence ID" value="NZ_FNYH01000007.1"/>
</dbReference>
<keyword evidence="1" id="KW-1133">Transmembrane helix</keyword>
<dbReference type="AlphaFoldDB" id="A0A1H6SG42"/>
<gene>
    <name evidence="2" type="ORF">SAMN05421831_10719</name>
</gene>
<proteinExistence type="predicted"/>
<reference evidence="3" key="1">
    <citation type="submission" date="2016-10" db="EMBL/GenBank/DDBJ databases">
        <authorList>
            <person name="Varghese N."/>
            <person name="Submissions S."/>
        </authorList>
    </citation>
    <scope>NUCLEOTIDE SEQUENCE [LARGE SCALE GENOMIC DNA]</scope>
    <source>
        <strain evidence="3">DSM 7165</strain>
    </source>
</reference>
<sequence length="149" mass="16631">MYSQQGMTLLEVLIGVLLIGIAAVSWLSLQAVLWQQTSYVYARQQAMNYAQAYIENLYTLDLASLPTKATEQYTNQGIVFSLQAQSHPATSVLYQQVDVQVTWSDAQAQTHQVGLTIYLQAYQPLISATYSNFATQQPQVATLIQNKGY</sequence>